<dbReference type="Pfam" id="PF00528">
    <property type="entry name" value="BPD_transp_1"/>
    <property type="match status" value="1"/>
</dbReference>
<gene>
    <name evidence="9" type="ORF">GCM10008957_24120</name>
</gene>
<dbReference type="PANTHER" id="PTHR43386">
    <property type="entry name" value="OLIGOPEPTIDE TRANSPORT SYSTEM PERMEASE PROTEIN APPC"/>
    <property type="match status" value="1"/>
</dbReference>
<evidence type="ECO:0000256" key="6">
    <source>
        <dbReference type="ARBA" id="ARBA00023136"/>
    </source>
</evidence>
<comment type="similarity">
    <text evidence="7">Belongs to the binding-protein-dependent transport system permease family.</text>
</comment>
<dbReference type="GO" id="GO:0005886">
    <property type="term" value="C:plasma membrane"/>
    <property type="evidence" value="ECO:0007669"/>
    <property type="project" value="UniProtKB-SubCell"/>
</dbReference>
<keyword evidence="10" id="KW-1185">Reference proteome</keyword>
<feature type="domain" description="ABC transmembrane type-1" evidence="8">
    <location>
        <begin position="90"/>
        <end position="279"/>
    </location>
</feature>
<evidence type="ECO:0000259" key="8">
    <source>
        <dbReference type="PROSITE" id="PS50928"/>
    </source>
</evidence>
<keyword evidence="6 7" id="KW-0472">Membrane</keyword>
<evidence type="ECO:0000256" key="2">
    <source>
        <dbReference type="ARBA" id="ARBA00022448"/>
    </source>
</evidence>
<organism evidence="9 10">
    <name type="scientific">Deinococcus ruber</name>
    <dbReference type="NCBI Taxonomy" id="1848197"/>
    <lineage>
        <taxon>Bacteria</taxon>
        <taxon>Thermotogati</taxon>
        <taxon>Deinococcota</taxon>
        <taxon>Deinococci</taxon>
        <taxon>Deinococcales</taxon>
        <taxon>Deinococcaceae</taxon>
        <taxon>Deinococcus</taxon>
    </lineage>
</organism>
<dbReference type="RefSeq" id="WP_229776042.1">
    <property type="nucleotide sequence ID" value="NZ_BMQL01000012.1"/>
</dbReference>
<reference evidence="9" key="1">
    <citation type="journal article" date="2014" name="Int. J. Syst. Evol. Microbiol.">
        <title>Complete genome sequence of Corynebacterium casei LMG S-19264T (=DSM 44701T), isolated from a smear-ripened cheese.</title>
        <authorList>
            <consortium name="US DOE Joint Genome Institute (JGI-PGF)"/>
            <person name="Walter F."/>
            <person name="Albersmeier A."/>
            <person name="Kalinowski J."/>
            <person name="Ruckert C."/>
        </authorList>
    </citation>
    <scope>NUCLEOTIDE SEQUENCE</scope>
    <source>
        <strain evidence="9">JCM 31311</strain>
    </source>
</reference>
<comment type="subcellular location">
    <subcellularLocation>
        <location evidence="1 7">Cell membrane</location>
        <topology evidence="1 7">Multi-pass membrane protein</topology>
    </subcellularLocation>
</comment>
<dbReference type="InterPro" id="IPR035906">
    <property type="entry name" value="MetI-like_sf"/>
</dbReference>
<dbReference type="Gene3D" id="1.10.3720.10">
    <property type="entry name" value="MetI-like"/>
    <property type="match status" value="1"/>
</dbReference>
<evidence type="ECO:0000313" key="10">
    <source>
        <dbReference type="Proteomes" id="UP000603865"/>
    </source>
</evidence>
<dbReference type="GO" id="GO:0055085">
    <property type="term" value="P:transmembrane transport"/>
    <property type="evidence" value="ECO:0007669"/>
    <property type="project" value="InterPro"/>
</dbReference>
<accession>A0A918C890</accession>
<feature type="transmembrane region" description="Helical" evidence="7">
    <location>
        <begin position="92"/>
        <end position="117"/>
    </location>
</feature>
<dbReference type="InterPro" id="IPR050366">
    <property type="entry name" value="BP-dependent_transpt_permease"/>
</dbReference>
<evidence type="ECO:0000256" key="1">
    <source>
        <dbReference type="ARBA" id="ARBA00004651"/>
    </source>
</evidence>
<dbReference type="SUPFAM" id="SSF161098">
    <property type="entry name" value="MetI-like"/>
    <property type="match status" value="1"/>
</dbReference>
<proteinExistence type="inferred from homology"/>
<keyword evidence="5 7" id="KW-1133">Transmembrane helix</keyword>
<dbReference type="EMBL" id="BMQL01000012">
    <property type="protein sequence ID" value="GGR10589.1"/>
    <property type="molecule type" value="Genomic_DNA"/>
</dbReference>
<evidence type="ECO:0000256" key="5">
    <source>
        <dbReference type="ARBA" id="ARBA00022989"/>
    </source>
</evidence>
<keyword evidence="2 7" id="KW-0813">Transport</keyword>
<evidence type="ECO:0000313" key="9">
    <source>
        <dbReference type="EMBL" id="GGR10589.1"/>
    </source>
</evidence>
<name>A0A918C890_9DEIO</name>
<comment type="caution">
    <text evidence="9">The sequence shown here is derived from an EMBL/GenBank/DDBJ whole genome shotgun (WGS) entry which is preliminary data.</text>
</comment>
<sequence length="292" mass="31332">MIEVATRSPAAPVKRRSSGLLRRLLRHPVGLSALVVLVLLYGAAFLGPLFYTASPTLTDPLNATADPSAQHLLGTDDLGRDVLSRLLYGGRITLLISIISMMVALSIGSLIGALAGFYRGWTETVLMRLVDTFMAIPSFFLILAAISVLGNSPPVVVIVVGLGFWPQVARIVHAEVSKIRNYEFVEAGRALGASGSRLIWRHVFPQALPSAAVLTTLGIAWSILTETGLSYLGLGIQPPLASWGNMLQNAQTYFWTKPVLAVYPGVMIALAVLCFNLLGNALRDLTDPRGSK</sequence>
<feature type="transmembrane region" description="Helical" evidence="7">
    <location>
        <begin position="24"/>
        <end position="51"/>
    </location>
</feature>
<keyword evidence="3" id="KW-1003">Cell membrane</keyword>
<evidence type="ECO:0000256" key="4">
    <source>
        <dbReference type="ARBA" id="ARBA00022692"/>
    </source>
</evidence>
<evidence type="ECO:0000256" key="7">
    <source>
        <dbReference type="RuleBase" id="RU363032"/>
    </source>
</evidence>
<reference evidence="9" key="2">
    <citation type="submission" date="2020-09" db="EMBL/GenBank/DDBJ databases">
        <authorList>
            <person name="Sun Q."/>
            <person name="Ohkuma M."/>
        </authorList>
    </citation>
    <scope>NUCLEOTIDE SEQUENCE</scope>
    <source>
        <strain evidence="9">JCM 31311</strain>
    </source>
</reference>
<dbReference type="InterPro" id="IPR000515">
    <property type="entry name" value="MetI-like"/>
</dbReference>
<keyword evidence="4 7" id="KW-0812">Transmembrane</keyword>
<dbReference type="CDD" id="cd06261">
    <property type="entry name" value="TM_PBP2"/>
    <property type="match status" value="1"/>
</dbReference>
<dbReference type="PROSITE" id="PS50928">
    <property type="entry name" value="ABC_TM1"/>
    <property type="match status" value="1"/>
</dbReference>
<dbReference type="PANTHER" id="PTHR43386:SF1">
    <property type="entry name" value="D,D-DIPEPTIDE TRANSPORT SYSTEM PERMEASE PROTEIN DDPC-RELATED"/>
    <property type="match status" value="1"/>
</dbReference>
<feature type="transmembrane region" description="Helical" evidence="7">
    <location>
        <begin position="261"/>
        <end position="282"/>
    </location>
</feature>
<dbReference type="AlphaFoldDB" id="A0A918C890"/>
<evidence type="ECO:0000256" key="3">
    <source>
        <dbReference type="ARBA" id="ARBA00022475"/>
    </source>
</evidence>
<protein>
    <submittedName>
        <fullName evidence="9">Peptide ABC transporter permease</fullName>
    </submittedName>
</protein>
<dbReference type="InterPro" id="IPR025966">
    <property type="entry name" value="OppC_N"/>
</dbReference>
<dbReference type="Pfam" id="PF12911">
    <property type="entry name" value="OppC_N"/>
    <property type="match status" value="1"/>
</dbReference>
<dbReference type="Proteomes" id="UP000603865">
    <property type="component" value="Unassembled WGS sequence"/>
</dbReference>